<dbReference type="InterPro" id="IPR055142">
    <property type="entry name" value="ZER1-like_C"/>
</dbReference>
<protein>
    <recommendedName>
        <fullName evidence="7">Protein zer-1 homolog</fullName>
    </recommendedName>
</protein>
<organism evidence="5 6">
    <name type="scientific">Sinanodonta woodiana</name>
    <name type="common">Chinese pond mussel</name>
    <name type="synonym">Anodonta woodiana</name>
    <dbReference type="NCBI Taxonomy" id="1069815"/>
    <lineage>
        <taxon>Eukaryota</taxon>
        <taxon>Metazoa</taxon>
        <taxon>Spiralia</taxon>
        <taxon>Lophotrochozoa</taxon>
        <taxon>Mollusca</taxon>
        <taxon>Bivalvia</taxon>
        <taxon>Autobranchia</taxon>
        <taxon>Heteroconchia</taxon>
        <taxon>Palaeoheterodonta</taxon>
        <taxon>Unionida</taxon>
        <taxon>Unionoidea</taxon>
        <taxon>Unionidae</taxon>
        <taxon>Unioninae</taxon>
        <taxon>Sinanodonta</taxon>
    </lineage>
</organism>
<feature type="domain" description="Protein zer-1 homolog-like C-terminal" evidence="3">
    <location>
        <begin position="438"/>
        <end position="795"/>
    </location>
</feature>
<dbReference type="InterPro" id="IPR051341">
    <property type="entry name" value="Zyg-11_UBL_adapter"/>
</dbReference>
<accession>A0ABD3W8J8</accession>
<dbReference type="EMBL" id="JBJQND010000007">
    <property type="protein sequence ID" value="KAL3870214.1"/>
    <property type="molecule type" value="Genomic_DNA"/>
</dbReference>
<evidence type="ECO:0000259" key="4">
    <source>
        <dbReference type="Pfam" id="PF25013"/>
    </source>
</evidence>
<keyword evidence="1" id="KW-0433">Leucine-rich repeat</keyword>
<comment type="caution">
    <text evidence="5">The sequence shown here is derived from an EMBL/GenBank/DDBJ whole genome shotgun (WGS) entry which is preliminary data.</text>
</comment>
<evidence type="ECO:0000313" key="6">
    <source>
        <dbReference type="Proteomes" id="UP001634394"/>
    </source>
</evidence>
<sequence>MMGSWPKESPPSLEQLCIEFCVNNLWLLVEEYPLMQGVYFRPNIAFPRGLSDKLLECMVSKIPYLKIMEQDIFRLFCDRSCCVLTCLNLRHTSVDLKQLKHLCQHPISEIDISYCEEIRSNYISAINQAGPNLKLLRMGGKLEGYENLTLYEELETMCELDRGDILRNNDKVLCCPNLLSLTIKDVNFIEFSPDEDCDNYHNDPNGIQEDEKLRYFFKALFQPMAKLTQLDLSGCQLRNDYLDILSSLRCLTSLSLSDVLDGSVSALKSIAKITGLRHLDISQGNDDTFNVPVRYTHPEAVLAELVHSLPHLTSLDISGTNLAGINHAEPTSHRLKPKTSNYMEEESMSCCIRGLEGRHLDFLGLLDCTGDACYRQGIPAKQITGDASEAQILLSIHRYRDKPHLLTRGLNNLFQWFRNPPPNITDHCCALEGILNGMNLNKHDKHVQISGSASLFYIAKGPHKDNITSQQKRRMIDCLLDAMERHNTETTMMRNGCLTLCHAEIPKDVMYCYDRLVKVLVNMLKVEMRQEYGDDFIPRIGIFLLNSLACQVDGKHKEAVGNLGVVEMMCKIIKHKLTLTECDEVLEVAWSTLWNVTDETPSNCQKFILEGGMQHFIACVEKFPEKEELLRNMMGLMGNIAEVKELRVHLMDPKYMSVIYAFLSSTKDGIEVSYNSAGVLSHIASDSPETWTVLSPSRDDVLRGIVQAIERWPLSSKRNINYRSFEPILKLTRCHHTPAVQYWAVWALCNLTQVYPDKYFPILESEKGIELLNQVFTHPGTLPAIKILASNILDSYRKYKDGSEKVIEDVVMASDTEDDEHL</sequence>
<dbReference type="SUPFAM" id="SSF52047">
    <property type="entry name" value="RNI-like"/>
    <property type="match status" value="1"/>
</dbReference>
<dbReference type="InterPro" id="IPR016024">
    <property type="entry name" value="ARM-type_fold"/>
</dbReference>
<keyword evidence="6" id="KW-1185">Reference proteome</keyword>
<proteinExistence type="predicted"/>
<evidence type="ECO:0000313" key="5">
    <source>
        <dbReference type="EMBL" id="KAL3870214.1"/>
    </source>
</evidence>
<evidence type="ECO:0000259" key="3">
    <source>
        <dbReference type="Pfam" id="PF22964"/>
    </source>
</evidence>
<dbReference type="InterPro" id="IPR000225">
    <property type="entry name" value="Armadillo"/>
</dbReference>
<dbReference type="SUPFAM" id="SSF48371">
    <property type="entry name" value="ARM repeat"/>
    <property type="match status" value="1"/>
</dbReference>
<name>A0ABD3W8J8_SINWO</name>
<dbReference type="PANTHER" id="PTHR12904">
    <property type="match status" value="1"/>
</dbReference>
<gene>
    <name evidence="5" type="ORF">ACJMK2_038292</name>
</gene>
<evidence type="ECO:0008006" key="7">
    <source>
        <dbReference type="Google" id="ProtNLM"/>
    </source>
</evidence>
<dbReference type="Pfam" id="PF25013">
    <property type="entry name" value="LRR_Zer-1"/>
    <property type="match status" value="1"/>
</dbReference>
<dbReference type="Gene3D" id="3.80.10.10">
    <property type="entry name" value="Ribonuclease Inhibitor"/>
    <property type="match status" value="1"/>
</dbReference>
<dbReference type="Gene3D" id="1.25.10.10">
    <property type="entry name" value="Leucine-rich Repeat Variant"/>
    <property type="match status" value="1"/>
</dbReference>
<dbReference type="Proteomes" id="UP001634394">
    <property type="component" value="Unassembled WGS sequence"/>
</dbReference>
<evidence type="ECO:0000256" key="1">
    <source>
        <dbReference type="ARBA" id="ARBA00022614"/>
    </source>
</evidence>
<dbReference type="Pfam" id="PF22964">
    <property type="entry name" value="ZER1-like_2nd"/>
    <property type="match status" value="1"/>
</dbReference>
<dbReference type="InterPro" id="IPR011989">
    <property type="entry name" value="ARM-like"/>
</dbReference>
<dbReference type="SMART" id="SM00185">
    <property type="entry name" value="ARM"/>
    <property type="match status" value="2"/>
</dbReference>
<dbReference type="InterPro" id="IPR032675">
    <property type="entry name" value="LRR_dom_sf"/>
</dbReference>
<feature type="domain" description="Zer-1-like leucine-rich repeats region" evidence="4">
    <location>
        <begin position="219"/>
        <end position="368"/>
    </location>
</feature>
<dbReference type="PANTHER" id="PTHR12904:SF23">
    <property type="entry name" value="PROTEIN ZER-1 HOMOLOG"/>
    <property type="match status" value="1"/>
</dbReference>
<reference evidence="5 6" key="1">
    <citation type="submission" date="2024-11" db="EMBL/GenBank/DDBJ databases">
        <title>Chromosome-level genome assembly of the freshwater bivalve Anodonta woodiana.</title>
        <authorList>
            <person name="Chen X."/>
        </authorList>
    </citation>
    <scope>NUCLEOTIDE SEQUENCE [LARGE SCALE GENOMIC DNA]</scope>
    <source>
        <strain evidence="5">MN2024</strain>
        <tissue evidence="5">Gills</tissue>
    </source>
</reference>
<dbReference type="InterPro" id="IPR056845">
    <property type="entry name" value="LRR_Zer-1"/>
</dbReference>
<keyword evidence="2" id="KW-0833">Ubl conjugation pathway</keyword>
<dbReference type="AlphaFoldDB" id="A0ABD3W8J8"/>
<evidence type="ECO:0000256" key="2">
    <source>
        <dbReference type="ARBA" id="ARBA00022786"/>
    </source>
</evidence>